<evidence type="ECO:0000313" key="11">
    <source>
        <dbReference type="EMBL" id="CCE85014.1"/>
    </source>
</evidence>
<dbReference type="eggNOG" id="KOG2542">
    <property type="taxonomic scope" value="Eukaryota"/>
</dbReference>
<dbReference type="Proteomes" id="UP000005222">
    <property type="component" value="Chromosome L"/>
</dbReference>
<evidence type="ECO:0000313" key="10">
    <source>
        <dbReference type="EMBL" id="CCE83983.1"/>
    </source>
</evidence>
<dbReference type="PANTHER" id="PTHR32057:SF14">
    <property type="entry name" value="PROTEIN ADENYLYLTRANSFERASE SELO, MITOCHONDRIAL"/>
    <property type="match status" value="1"/>
</dbReference>
<name>G8Y5V3_PICSO</name>
<dbReference type="InterPro" id="IPR003846">
    <property type="entry name" value="SelO"/>
</dbReference>
<accession>G8Y5V3</accession>
<comment type="cofactor">
    <cofactor evidence="1">
        <name>Mg(2+)</name>
        <dbReference type="ChEBI" id="CHEBI:18420"/>
    </cofactor>
</comment>
<evidence type="ECO:0000256" key="5">
    <source>
        <dbReference type="ARBA" id="ARBA00022723"/>
    </source>
</evidence>
<sequence>MQKIGKERVLNKVKGVTVRTMKHKSFLEIPKSSTFTDSMVPDGTISSHEKALANEDNIIRTPRILKEGSFSWTLPEPRKEYRYLTSSQAALRDLGLSEQAPDTQEYRDIVSGAYYTGNDKFKQQGLPFPYAQAYAGWQFGVFAGQLGDGRVINLFEVPKNSEDRANRDKYEFQLKGAGKTPYSRFADGKAVLRSSIREYIISEHLNAIGIPTTRALSLTYLPKTYAQRHKAEKCAIVSRFAESWVRLGSFDLHRWRSDRDEIRRLADYVIKELFTIQGEKFASLSSILSAKAELLSPFAQDIGELTDYDKMYYETIIRNARGTAKWQAYGFLNGVLNTDNTSILGFAIDFGPFSIMDRFDPNYTPNSEDHESRYGFRNTPTAIWWNLTRLGENLAELIGAGPELISDTFFKEKGIKKEWEDRIIKRATKVIEAGGEIYQYAYVKEYTETLFKRLGLSTKLIDLKDPEASYREVIDPLLDILGKIECDYNKFFLGLQNLSYTDSDFLSKLTQLLIPNEQDFYDKSKYAKDEIDSEIKNWVEKYKDYAAKSNDLGSQNESAKYNPLFLPRNWILDEVIEFTEDSNAEDLSYLKKLERMSFYPFESDKWGDDLKHLEEKWLVQGDVGESRSMLQCSCSS</sequence>
<evidence type="ECO:0000313" key="12">
    <source>
        <dbReference type="Proteomes" id="UP000005222"/>
    </source>
</evidence>
<organism evidence="11 12">
    <name type="scientific">Pichia sorbitophila (strain ATCC MYA-4447 / BCRC 22081 / CBS 7064 / NBRC 10061 / NRRL Y-12695)</name>
    <name type="common">Hybrid yeast</name>
    <dbReference type="NCBI Taxonomy" id="559304"/>
    <lineage>
        <taxon>Eukaryota</taxon>
        <taxon>Fungi</taxon>
        <taxon>Dikarya</taxon>
        <taxon>Ascomycota</taxon>
        <taxon>Saccharomycotina</taxon>
        <taxon>Pichiomycetes</taxon>
        <taxon>Debaryomycetaceae</taxon>
        <taxon>Millerozyma</taxon>
    </lineage>
</organism>
<reference evidence="12" key="2">
    <citation type="journal article" date="2012" name="G3 (Bethesda)">
        <title>Pichia sorbitophila, an interspecies yeast hybrid reveals early steps of genome resolution following polyploidization.</title>
        <authorList>
            <person name="Leh Louis V."/>
            <person name="Despons L."/>
            <person name="Friedrich A."/>
            <person name="Martin T."/>
            <person name="Durrens P."/>
            <person name="Casaregola S."/>
            <person name="Neuveglise C."/>
            <person name="Fairhead C."/>
            <person name="Marck C."/>
            <person name="Cruz J.A."/>
            <person name="Straub M.L."/>
            <person name="Kugler V."/>
            <person name="Sacerdot C."/>
            <person name="Uzunov Z."/>
            <person name="Thierry A."/>
            <person name="Weiss S."/>
            <person name="Bleykasten C."/>
            <person name="De Montigny J."/>
            <person name="Jacques N."/>
            <person name="Jung P."/>
            <person name="Lemaire M."/>
            <person name="Mallet S."/>
            <person name="Morel G."/>
            <person name="Richard G.F."/>
            <person name="Sarkar A."/>
            <person name="Savel G."/>
            <person name="Schacherer J."/>
            <person name="Seret M.L."/>
            <person name="Talla E."/>
            <person name="Samson G."/>
            <person name="Jubin C."/>
            <person name="Poulain J."/>
            <person name="Vacherie B."/>
            <person name="Barbe V."/>
            <person name="Pelletier E."/>
            <person name="Sherman D.J."/>
            <person name="Westhof E."/>
            <person name="Weissenbach J."/>
            <person name="Baret P.V."/>
            <person name="Wincker P."/>
            <person name="Gaillardin C."/>
            <person name="Dujon B."/>
            <person name="Souciet J.L."/>
        </authorList>
    </citation>
    <scope>NUCLEOTIDE SEQUENCE [LARGE SCALE GENOMIC DNA]</scope>
    <source>
        <strain evidence="12">ATCC MYA-4447 / BCRC 22081 / CBS 7064 / NBRC 10061 / NRRL Y-12695</strain>
    </source>
</reference>
<proteinExistence type="inferred from homology"/>
<evidence type="ECO:0000256" key="2">
    <source>
        <dbReference type="ARBA" id="ARBA00009747"/>
    </source>
</evidence>
<gene>
    <name evidence="11" type="primary">Piso0_004580</name>
    <name evidence="10" type="ORF">GNLVRS01_PISO0K20008g</name>
    <name evidence="11" type="ORF">GNLVRS01_PISO0L20009g</name>
</gene>
<dbReference type="FunCoup" id="G8Y5V3">
    <property type="interactions" value="535"/>
</dbReference>
<dbReference type="GO" id="GO:0070733">
    <property type="term" value="F:AMPylase activity"/>
    <property type="evidence" value="ECO:0007669"/>
    <property type="project" value="TreeGrafter"/>
</dbReference>
<dbReference type="Pfam" id="PF02696">
    <property type="entry name" value="SelO"/>
    <property type="match status" value="1"/>
</dbReference>
<protein>
    <recommendedName>
        <fullName evidence="9">Selenoprotein O</fullName>
    </recommendedName>
</protein>
<keyword evidence="8" id="KW-0460">Magnesium</keyword>
<evidence type="ECO:0000256" key="3">
    <source>
        <dbReference type="ARBA" id="ARBA00022679"/>
    </source>
</evidence>
<keyword evidence="6" id="KW-0547">Nucleotide-binding</keyword>
<dbReference type="GO" id="GO:0005739">
    <property type="term" value="C:mitochondrion"/>
    <property type="evidence" value="ECO:0007669"/>
    <property type="project" value="TreeGrafter"/>
</dbReference>
<dbReference type="GO" id="GO:0005524">
    <property type="term" value="F:ATP binding"/>
    <property type="evidence" value="ECO:0007669"/>
    <property type="project" value="UniProtKB-KW"/>
</dbReference>
<keyword evidence="3" id="KW-0808">Transferase</keyword>
<dbReference type="EMBL" id="FO082048">
    <property type="protein sequence ID" value="CCE85014.1"/>
    <property type="molecule type" value="Genomic_DNA"/>
</dbReference>
<dbReference type="Proteomes" id="UP000005222">
    <property type="component" value="Chromosome K"/>
</dbReference>
<evidence type="ECO:0000256" key="7">
    <source>
        <dbReference type="ARBA" id="ARBA00022840"/>
    </source>
</evidence>
<keyword evidence="5" id="KW-0479">Metal-binding</keyword>
<evidence type="ECO:0000256" key="8">
    <source>
        <dbReference type="ARBA" id="ARBA00022842"/>
    </source>
</evidence>
<comment type="similarity">
    <text evidence="2">Belongs to the SELO family.</text>
</comment>
<dbReference type="OrthoDB" id="10254721at2759"/>
<dbReference type="InParanoid" id="G8Y5V3"/>
<dbReference type="EMBL" id="FO082049">
    <property type="protein sequence ID" value="CCE83983.1"/>
    <property type="molecule type" value="Genomic_DNA"/>
</dbReference>
<dbReference type="PANTHER" id="PTHR32057">
    <property type="entry name" value="PROTEIN ADENYLYLTRANSFERASE SELO, MITOCHONDRIAL"/>
    <property type="match status" value="1"/>
</dbReference>
<dbReference type="AlphaFoldDB" id="G8Y5V3"/>
<evidence type="ECO:0000256" key="4">
    <source>
        <dbReference type="ARBA" id="ARBA00022695"/>
    </source>
</evidence>
<dbReference type="HOGENOM" id="CLU_010245_2_1_1"/>
<dbReference type="STRING" id="559304.G8Y5V3"/>
<evidence type="ECO:0000256" key="1">
    <source>
        <dbReference type="ARBA" id="ARBA00001946"/>
    </source>
</evidence>
<evidence type="ECO:0000256" key="9">
    <source>
        <dbReference type="ARBA" id="ARBA00031547"/>
    </source>
</evidence>
<keyword evidence="4" id="KW-0548">Nucleotidyltransferase</keyword>
<keyword evidence="12" id="KW-1185">Reference proteome</keyword>
<reference evidence="11" key="1">
    <citation type="submission" date="2011-10" db="EMBL/GenBank/DDBJ databases">
        <authorList>
            <person name="Genoscope - CEA"/>
        </authorList>
    </citation>
    <scope>NUCLEOTIDE SEQUENCE</scope>
</reference>
<dbReference type="HAMAP" id="MF_00692">
    <property type="entry name" value="SelO"/>
    <property type="match status" value="1"/>
</dbReference>
<evidence type="ECO:0000256" key="6">
    <source>
        <dbReference type="ARBA" id="ARBA00022741"/>
    </source>
</evidence>
<dbReference type="GO" id="GO:0046872">
    <property type="term" value="F:metal ion binding"/>
    <property type="evidence" value="ECO:0007669"/>
    <property type="project" value="UniProtKB-KW"/>
</dbReference>
<keyword evidence="7" id="KW-0067">ATP-binding</keyword>